<accession>A0A9Q1C4I0</accession>
<evidence type="ECO:0000256" key="1">
    <source>
        <dbReference type="ARBA" id="ARBA00004613"/>
    </source>
</evidence>
<dbReference type="GO" id="GO:0005615">
    <property type="term" value="C:extracellular space"/>
    <property type="evidence" value="ECO:0007669"/>
    <property type="project" value="TreeGrafter"/>
</dbReference>
<evidence type="ECO:0000256" key="2">
    <source>
        <dbReference type="ARBA" id="ARBA00022525"/>
    </source>
</evidence>
<feature type="binding site" evidence="4">
    <location>
        <position position="60"/>
    </location>
    <ligand>
        <name>cyanocob(III)alamin</name>
        <dbReference type="ChEBI" id="CHEBI:17439"/>
    </ligand>
</feature>
<dbReference type="InterPro" id="IPR051588">
    <property type="entry name" value="Cobalamin_Transport"/>
</dbReference>
<evidence type="ECO:0000313" key="6">
    <source>
        <dbReference type="Proteomes" id="UP001152320"/>
    </source>
</evidence>
<dbReference type="Proteomes" id="UP001152320">
    <property type="component" value="Chromosome 7"/>
</dbReference>
<dbReference type="AlphaFoldDB" id="A0A9Q1C4I0"/>
<keyword evidence="3" id="KW-0732">Signal</keyword>
<protein>
    <submittedName>
        <fullName evidence="5">Uncharacterized protein</fullName>
    </submittedName>
</protein>
<evidence type="ECO:0000256" key="3">
    <source>
        <dbReference type="ARBA" id="ARBA00022729"/>
    </source>
</evidence>
<comment type="subcellular location">
    <subcellularLocation>
        <location evidence="1">Secreted</location>
    </subcellularLocation>
</comment>
<dbReference type="EMBL" id="JAIZAY010000007">
    <property type="protein sequence ID" value="KAJ8038492.1"/>
    <property type="molecule type" value="Genomic_DNA"/>
</dbReference>
<reference evidence="5" key="1">
    <citation type="submission" date="2021-10" db="EMBL/GenBank/DDBJ databases">
        <title>Tropical sea cucumber genome reveals ecological adaptation and Cuvierian tubules defense mechanism.</title>
        <authorList>
            <person name="Chen T."/>
        </authorList>
    </citation>
    <scope>NUCLEOTIDE SEQUENCE</scope>
    <source>
        <strain evidence="5">Nanhai2018</strain>
        <tissue evidence="5">Muscle</tissue>
    </source>
</reference>
<feature type="binding site" evidence="4">
    <location>
        <position position="13"/>
    </location>
    <ligand>
        <name>cyanocob(III)alamin</name>
        <dbReference type="ChEBI" id="CHEBI:17439"/>
    </ligand>
</feature>
<organism evidence="5 6">
    <name type="scientific">Holothuria leucospilota</name>
    <name type="common">Black long sea cucumber</name>
    <name type="synonym">Mertensiothuria leucospilota</name>
    <dbReference type="NCBI Taxonomy" id="206669"/>
    <lineage>
        <taxon>Eukaryota</taxon>
        <taxon>Metazoa</taxon>
        <taxon>Echinodermata</taxon>
        <taxon>Eleutherozoa</taxon>
        <taxon>Echinozoa</taxon>
        <taxon>Holothuroidea</taxon>
        <taxon>Aspidochirotacea</taxon>
        <taxon>Aspidochirotida</taxon>
        <taxon>Holothuriidae</taxon>
        <taxon>Holothuria</taxon>
    </lineage>
</organism>
<proteinExistence type="predicted"/>
<sequence length="101" mass="11025">MDGQNDDDGSFGNATTTALAVQALIAASIDPATWSCNVTLFWRLDQQTNGDFGGTEATSQILPVLYCKNFGSLRDITVDCLECKYSFSLFHKISATYETAR</sequence>
<name>A0A9Q1C4I0_HOLLE</name>
<dbReference type="PANTHER" id="PTHR10559:SF18">
    <property type="entry name" value="TRANSCOBALAMIN II"/>
    <property type="match status" value="1"/>
</dbReference>
<dbReference type="PANTHER" id="PTHR10559">
    <property type="entry name" value="TRANSCOBALAMIN-1/GASTRIC INTRINSIC FACTOR"/>
    <property type="match status" value="1"/>
</dbReference>
<evidence type="ECO:0000313" key="5">
    <source>
        <dbReference type="EMBL" id="KAJ8038492.1"/>
    </source>
</evidence>
<dbReference type="OrthoDB" id="6343110at2759"/>
<gene>
    <name evidence="5" type="ORF">HOLleu_15932</name>
</gene>
<dbReference type="GO" id="GO:0031419">
    <property type="term" value="F:cobalamin binding"/>
    <property type="evidence" value="ECO:0007669"/>
    <property type="project" value="InterPro"/>
</dbReference>
<keyword evidence="4" id="KW-0170">Cobalt</keyword>
<dbReference type="Gene3D" id="1.50.10.20">
    <property type="match status" value="1"/>
</dbReference>
<dbReference type="InterPro" id="IPR002157">
    <property type="entry name" value="Cbl-bd_prot"/>
</dbReference>
<dbReference type="Pfam" id="PF01122">
    <property type="entry name" value="Cobalamin_bind"/>
    <property type="match status" value="1"/>
</dbReference>
<comment type="caution">
    <text evidence="5">The sequence shown here is derived from an EMBL/GenBank/DDBJ whole genome shotgun (WGS) entry which is preliminary data.</text>
</comment>
<keyword evidence="2" id="KW-0964">Secreted</keyword>
<evidence type="ECO:0000256" key="4">
    <source>
        <dbReference type="PIRSR" id="PIRSR602157-1"/>
    </source>
</evidence>
<keyword evidence="6" id="KW-1185">Reference proteome</keyword>
<dbReference type="GO" id="GO:0015889">
    <property type="term" value="P:cobalamin transport"/>
    <property type="evidence" value="ECO:0007669"/>
    <property type="project" value="InterPro"/>
</dbReference>